<proteinExistence type="inferred from homology"/>
<dbReference type="PANTHER" id="PTHR33677">
    <property type="entry name" value="TRANSCRIPTIONAL REPRESSOR FRMR-RELATED"/>
    <property type="match status" value="1"/>
</dbReference>
<protein>
    <submittedName>
        <fullName evidence="2">Metal/formaldehyde-sensitive transcriptional repressor</fullName>
    </submittedName>
</protein>
<dbReference type="InterPro" id="IPR003735">
    <property type="entry name" value="Metal_Tscrpt_repr"/>
</dbReference>
<dbReference type="PANTHER" id="PTHR33677:SF5">
    <property type="entry name" value="TRANSCRIPTIONAL REPRESSOR FRMR"/>
    <property type="match status" value="1"/>
</dbReference>
<sequence>MYQCDIENKKLINRINRIQGQVNSVKKKLEDDIDCKDEHLDPYEVIRQLTAIKGAVNGMINSYVEHFAKGHLVKEIQEAKTQADAMAKMDELVNIMKSYSK</sequence>
<dbReference type="Gene3D" id="1.20.58.1000">
    <property type="entry name" value="Metal-sensitive repressor, helix protomer"/>
    <property type="match status" value="1"/>
</dbReference>
<evidence type="ECO:0000313" key="3">
    <source>
        <dbReference type="Proteomes" id="UP001060012"/>
    </source>
</evidence>
<accession>A0ABY5DZQ8</accession>
<dbReference type="CDD" id="cd10153">
    <property type="entry name" value="RcnR-FrmR-like_DUF156"/>
    <property type="match status" value="1"/>
</dbReference>
<evidence type="ECO:0000256" key="1">
    <source>
        <dbReference type="ARBA" id="ARBA00005260"/>
    </source>
</evidence>
<organism evidence="2 3">
    <name type="scientific">Arcobacter roscoffensis</name>
    <dbReference type="NCBI Taxonomy" id="2961520"/>
    <lineage>
        <taxon>Bacteria</taxon>
        <taxon>Pseudomonadati</taxon>
        <taxon>Campylobacterota</taxon>
        <taxon>Epsilonproteobacteria</taxon>
        <taxon>Campylobacterales</taxon>
        <taxon>Arcobacteraceae</taxon>
        <taxon>Arcobacter</taxon>
    </lineage>
</organism>
<dbReference type="Proteomes" id="UP001060012">
    <property type="component" value="Chromosome"/>
</dbReference>
<reference evidence="2" key="1">
    <citation type="submission" date="2022-07" db="EMBL/GenBank/DDBJ databases">
        <title>Arcobacter roscoffensis sp. nov., a marine bacterium isolated from coastal seawater collected from Roscoff, France.</title>
        <authorList>
            <person name="Pascual J."/>
            <person name="Lepeaux C."/>
            <person name="Methner A."/>
            <person name="Overmann J."/>
        </authorList>
    </citation>
    <scope>NUCLEOTIDE SEQUENCE</scope>
    <source>
        <strain evidence="2">ARW1-2F2</strain>
    </source>
</reference>
<gene>
    <name evidence="2" type="ORF">NJU99_09155</name>
</gene>
<dbReference type="InterPro" id="IPR038390">
    <property type="entry name" value="Metal_Tscrpt_repr_sf"/>
</dbReference>
<evidence type="ECO:0000313" key="2">
    <source>
        <dbReference type="EMBL" id="UTJ05434.1"/>
    </source>
</evidence>
<comment type="similarity">
    <text evidence="1">Belongs to the FrmR/RcnR family.</text>
</comment>
<name>A0ABY5DZQ8_9BACT</name>
<dbReference type="EMBL" id="CP100595">
    <property type="protein sequence ID" value="UTJ05434.1"/>
    <property type="molecule type" value="Genomic_DNA"/>
</dbReference>
<keyword evidence="3" id="KW-1185">Reference proteome</keyword>
<dbReference type="RefSeq" id="WP_254575615.1">
    <property type="nucleotide sequence ID" value="NZ_CP100595.1"/>
</dbReference>
<dbReference type="Pfam" id="PF02583">
    <property type="entry name" value="Trns_repr_metal"/>
    <property type="match status" value="1"/>
</dbReference>